<dbReference type="PANTHER" id="PTHR34183:SF1">
    <property type="entry name" value="ENDOLYTIC PEPTIDOGLYCAN TRANSGLYCOSYLASE RLPA"/>
    <property type="match status" value="1"/>
</dbReference>
<organism evidence="6 7">
    <name type="scientific">Allochromatium palmeri</name>
    <dbReference type="NCBI Taxonomy" id="231048"/>
    <lineage>
        <taxon>Bacteria</taxon>
        <taxon>Pseudomonadati</taxon>
        <taxon>Pseudomonadota</taxon>
        <taxon>Gammaproteobacteria</taxon>
        <taxon>Chromatiales</taxon>
        <taxon>Chromatiaceae</taxon>
        <taxon>Allochromatium</taxon>
    </lineage>
</organism>
<keyword evidence="1 3" id="KW-0456">Lyase</keyword>
<evidence type="ECO:0000313" key="6">
    <source>
        <dbReference type="EMBL" id="MTW19759.1"/>
    </source>
</evidence>
<proteinExistence type="inferred from homology"/>
<keyword evidence="2 3" id="KW-0961">Cell wall biogenesis/degradation</keyword>
<dbReference type="NCBIfam" id="TIGR00413">
    <property type="entry name" value="rlpA"/>
    <property type="match status" value="1"/>
</dbReference>
<dbReference type="Gene3D" id="2.40.40.10">
    <property type="entry name" value="RlpA-like domain"/>
    <property type="match status" value="1"/>
</dbReference>
<evidence type="ECO:0000256" key="3">
    <source>
        <dbReference type="HAMAP-Rule" id="MF_02071"/>
    </source>
</evidence>
<dbReference type="EC" id="4.2.2.-" evidence="3"/>
<dbReference type="Proteomes" id="UP000434044">
    <property type="component" value="Unassembled WGS sequence"/>
</dbReference>
<dbReference type="Pfam" id="PF03330">
    <property type="entry name" value="DPBB_1"/>
    <property type="match status" value="1"/>
</dbReference>
<dbReference type="GO" id="GO:0008932">
    <property type="term" value="F:lytic endotransglycosylase activity"/>
    <property type="evidence" value="ECO:0007669"/>
    <property type="project" value="UniProtKB-UniRule"/>
</dbReference>
<dbReference type="EMBL" id="WNKT01000002">
    <property type="protein sequence ID" value="MTW19759.1"/>
    <property type="molecule type" value="Genomic_DNA"/>
</dbReference>
<dbReference type="InterPro" id="IPR036908">
    <property type="entry name" value="RlpA-like_sf"/>
</dbReference>
<name>A0A6N8EA87_9GAMM</name>
<gene>
    <name evidence="3" type="primary">rlpA</name>
    <name evidence="6" type="ORF">GJ668_01475</name>
</gene>
<dbReference type="OrthoDB" id="9779128at2"/>
<keyword evidence="7" id="KW-1185">Reference proteome</keyword>
<dbReference type="CDD" id="cd22268">
    <property type="entry name" value="DPBB_RlpA-like"/>
    <property type="match status" value="1"/>
</dbReference>
<dbReference type="GO" id="GO:0071555">
    <property type="term" value="P:cell wall organization"/>
    <property type="evidence" value="ECO:0007669"/>
    <property type="project" value="UniProtKB-KW"/>
</dbReference>
<comment type="caution">
    <text evidence="6">The sequence shown here is derived from an EMBL/GenBank/DDBJ whole genome shotgun (WGS) entry which is preliminary data.</text>
</comment>
<dbReference type="PANTHER" id="PTHR34183">
    <property type="entry name" value="ENDOLYTIC PEPTIDOGLYCAN TRANSGLYCOSYLASE RLPA"/>
    <property type="match status" value="1"/>
</dbReference>
<feature type="domain" description="RlpA-like protein double-psi beta-barrel" evidence="5">
    <location>
        <begin position="31"/>
        <end position="119"/>
    </location>
</feature>
<feature type="signal peptide" evidence="3">
    <location>
        <begin position="1"/>
        <end position="23"/>
    </location>
</feature>
<dbReference type="HAMAP" id="MF_02071">
    <property type="entry name" value="RlpA"/>
    <property type="match status" value="1"/>
</dbReference>
<evidence type="ECO:0000313" key="7">
    <source>
        <dbReference type="Proteomes" id="UP000434044"/>
    </source>
</evidence>
<accession>A0A6N8EA87</accession>
<sequence precursor="true">MNKTLLTAGLLAALIPFASSATADSGIGHVQKGIASYYHDSLHGRKTASGQVYNKNRLSAAHKTLPLGSKIRVTDAKTGRSIVVRVNDRGPFVKGRIVDLSKEAAKELGIIDRGIARVNLKVLSTPQQGS</sequence>
<evidence type="ECO:0000256" key="2">
    <source>
        <dbReference type="ARBA" id="ARBA00023316"/>
    </source>
</evidence>
<dbReference type="AlphaFoldDB" id="A0A6N8EA87"/>
<comment type="function">
    <text evidence="3">Lytic transglycosylase with a strong preference for naked glycan strands that lack stem peptides.</text>
</comment>
<keyword evidence="3" id="KW-0732">Signal</keyword>
<dbReference type="SUPFAM" id="SSF50685">
    <property type="entry name" value="Barwin-like endoglucanases"/>
    <property type="match status" value="1"/>
</dbReference>
<protein>
    <recommendedName>
        <fullName evidence="3">Endolytic peptidoglycan transglycosylase RlpA</fullName>
        <ecNumber evidence="3">4.2.2.-</ecNumber>
    </recommendedName>
</protein>
<dbReference type="InterPro" id="IPR034718">
    <property type="entry name" value="RlpA"/>
</dbReference>
<evidence type="ECO:0000256" key="4">
    <source>
        <dbReference type="RuleBase" id="RU003495"/>
    </source>
</evidence>
<dbReference type="InterPro" id="IPR009009">
    <property type="entry name" value="RlpA-like_DPBB"/>
</dbReference>
<comment type="similarity">
    <text evidence="3 4">Belongs to the RlpA family.</text>
</comment>
<evidence type="ECO:0000259" key="5">
    <source>
        <dbReference type="Pfam" id="PF03330"/>
    </source>
</evidence>
<feature type="chain" id="PRO_5027191839" description="Endolytic peptidoglycan transglycosylase RlpA" evidence="3">
    <location>
        <begin position="24"/>
        <end position="130"/>
    </location>
</feature>
<evidence type="ECO:0000256" key="1">
    <source>
        <dbReference type="ARBA" id="ARBA00023239"/>
    </source>
</evidence>
<dbReference type="InterPro" id="IPR012997">
    <property type="entry name" value="RplA"/>
</dbReference>
<reference evidence="6 7" key="1">
    <citation type="submission" date="2019-11" db="EMBL/GenBank/DDBJ databases">
        <title>Whole-genome sequence of the anaerobic purple sulfur bacterium Allochromatium palmeri DSM 15591.</title>
        <authorList>
            <person name="Kyndt J.A."/>
            <person name="Meyer T.E."/>
        </authorList>
    </citation>
    <scope>NUCLEOTIDE SEQUENCE [LARGE SCALE GENOMIC DNA]</scope>
    <source>
        <strain evidence="6 7">DSM 15591</strain>
    </source>
</reference>
<dbReference type="RefSeq" id="WP_155448346.1">
    <property type="nucleotide sequence ID" value="NZ_WNKT01000002.1"/>
</dbReference>
<dbReference type="GO" id="GO:0000270">
    <property type="term" value="P:peptidoglycan metabolic process"/>
    <property type="evidence" value="ECO:0007669"/>
    <property type="project" value="UniProtKB-UniRule"/>
</dbReference>